<feature type="compositionally biased region" description="Low complexity" evidence="1">
    <location>
        <begin position="1"/>
        <end position="19"/>
    </location>
</feature>
<comment type="caution">
    <text evidence="2">The sequence shown here is derived from an EMBL/GenBank/DDBJ whole genome shotgun (WGS) entry which is preliminary data.</text>
</comment>
<organism evidence="2 3">
    <name type="scientific">Acidovorax lacteus</name>
    <dbReference type="NCBI Taxonomy" id="1924988"/>
    <lineage>
        <taxon>Bacteria</taxon>
        <taxon>Pseudomonadati</taxon>
        <taxon>Pseudomonadota</taxon>
        <taxon>Betaproteobacteria</taxon>
        <taxon>Burkholderiales</taxon>
        <taxon>Comamonadaceae</taxon>
        <taxon>Acidovorax</taxon>
    </lineage>
</organism>
<dbReference type="Proteomes" id="UP001501788">
    <property type="component" value="Unassembled WGS sequence"/>
</dbReference>
<name>A0ABP8LK70_9BURK</name>
<sequence>MTACAAPTAPTTAPARGPAHPSIARATPWLLLAVALAGCASAPQAPVPPMVDAATEPAPQPTACPAALAPIARCLAGEDRQGAYYLIAVPQAWNGHLMLHAHGGPALGAPRPERAVEDLERWSIAVRAGYAWAGSTFRQGGVEVRAAAEDTERLRRIFVRHVATPQRTLLHGQSWGASVAAKGAEMFTRTETGQRPYDAVLLTSGVLAGGTRSYDFRTDLRVVYQHLCGNHPRPTEPAYPLNIGLPATAQMTSADLQARVNECLGLDKPAAQRSAEQQRKVQRITDVIRIPASSIQGHMAWATFHFRDVVQHRTGGASPFGNLGARYTGSGDDEALNAAVLRYRADPAAVARFAHDTDPTGRIPVPMLTTKGIDDPIAFVELDHHFRQTVHAAGNGERLVQTFTRHSGHSYLSDATYATLFDALLRWVERGDKPTPAGIAAACPAAEARFGQGCAFVPDYTPAPLESRVARRERP</sequence>
<reference evidence="3" key="1">
    <citation type="journal article" date="2019" name="Int. J. Syst. Evol. Microbiol.">
        <title>The Global Catalogue of Microorganisms (GCM) 10K type strain sequencing project: providing services to taxonomists for standard genome sequencing and annotation.</title>
        <authorList>
            <consortium name="The Broad Institute Genomics Platform"/>
            <consortium name="The Broad Institute Genome Sequencing Center for Infectious Disease"/>
            <person name="Wu L."/>
            <person name="Ma J."/>
        </authorList>
    </citation>
    <scope>NUCLEOTIDE SEQUENCE [LARGE SCALE GENOMIC DNA]</scope>
    <source>
        <strain evidence="3">JCM 31890</strain>
    </source>
</reference>
<evidence type="ECO:0000256" key="1">
    <source>
        <dbReference type="SAM" id="MobiDB-lite"/>
    </source>
</evidence>
<proteinExistence type="predicted"/>
<dbReference type="EMBL" id="BAABEX010000031">
    <property type="protein sequence ID" value="GAA4430458.1"/>
    <property type="molecule type" value="Genomic_DNA"/>
</dbReference>
<gene>
    <name evidence="2" type="ORF">GCM10023090_31870</name>
</gene>
<dbReference type="RefSeq" id="WP_345067610.1">
    <property type="nucleotide sequence ID" value="NZ_BAABEX010000031.1"/>
</dbReference>
<dbReference type="InterPro" id="IPR029058">
    <property type="entry name" value="AB_hydrolase_fold"/>
</dbReference>
<protein>
    <submittedName>
        <fullName evidence="2">DUF6351 family protein</fullName>
    </submittedName>
</protein>
<feature type="region of interest" description="Disordered" evidence="1">
    <location>
        <begin position="1"/>
        <end position="20"/>
    </location>
</feature>
<dbReference type="SUPFAM" id="SSF53474">
    <property type="entry name" value="alpha/beta-Hydrolases"/>
    <property type="match status" value="1"/>
</dbReference>
<evidence type="ECO:0000313" key="3">
    <source>
        <dbReference type="Proteomes" id="UP001501788"/>
    </source>
</evidence>
<evidence type="ECO:0000313" key="2">
    <source>
        <dbReference type="EMBL" id="GAA4430458.1"/>
    </source>
</evidence>
<keyword evidence="3" id="KW-1185">Reference proteome</keyword>
<accession>A0ABP8LK70</accession>